<accession>A0A1J4L2N2</accession>
<organism evidence="2 3">
    <name type="scientific">Tritrichomonas foetus</name>
    <dbReference type="NCBI Taxonomy" id="1144522"/>
    <lineage>
        <taxon>Eukaryota</taxon>
        <taxon>Metamonada</taxon>
        <taxon>Parabasalia</taxon>
        <taxon>Tritrichomonadida</taxon>
        <taxon>Tritrichomonadidae</taxon>
        <taxon>Tritrichomonas</taxon>
    </lineage>
</organism>
<sequence>MIAKKPIRLLKKLDFLFFNLIFDMSVIDTEVNKYVFLPLHTQRSSHTGKLLLPHLECSPIHNHSPILPPLIPADGKVCHAFNSEINQDSKQEIPSEPETTPIVATDHFSKFGISDENNHSHNTLHNQLNPSEPFTNGNQGKNQSVENPLFINFLIELNNYFLIR</sequence>
<gene>
    <name evidence="2" type="ORF">TRFO_41967</name>
</gene>
<comment type="caution">
    <text evidence="2">The sequence shown here is derived from an EMBL/GenBank/DDBJ whole genome shotgun (WGS) entry which is preliminary data.</text>
</comment>
<proteinExistence type="predicted"/>
<feature type="compositionally biased region" description="Polar residues" evidence="1">
    <location>
        <begin position="120"/>
        <end position="141"/>
    </location>
</feature>
<dbReference type="VEuPathDB" id="TrichDB:TRFO_41967"/>
<dbReference type="EMBL" id="MLAK01000133">
    <property type="protein sequence ID" value="OHT16228.1"/>
    <property type="molecule type" value="Genomic_DNA"/>
</dbReference>
<reference evidence="2" key="1">
    <citation type="submission" date="2016-10" db="EMBL/GenBank/DDBJ databases">
        <authorList>
            <person name="Benchimol M."/>
            <person name="Almeida L.G."/>
            <person name="Vasconcelos A.T."/>
            <person name="Perreira-Neves A."/>
            <person name="Rosa I.A."/>
            <person name="Tasca T."/>
            <person name="Bogo M.R."/>
            <person name="de Souza W."/>
        </authorList>
    </citation>
    <scope>NUCLEOTIDE SEQUENCE [LARGE SCALE GENOMIC DNA]</scope>
    <source>
        <strain evidence="2">K</strain>
    </source>
</reference>
<dbReference type="AlphaFoldDB" id="A0A1J4L2N2"/>
<dbReference type="Proteomes" id="UP000179807">
    <property type="component" value="Unassembled WGS sequence"/>
</dbReference>
<name>A0A1J4L2N2_9EUKA</name>
<keyword evidence="3" id="KW-1185">Reference proteome</keyword>
<dbReference type="RefSeq" id="XP_068369364.1">
    <property type="nucleotide sequence ID" value="XM_068514061.1"/>
</dbReference>
<dbReference type="GeneID" id="94848765"/>
<evidence type="ECO:0000256" key="1">
    <source>
        <dbReference type="SAM" id="MobiDB-lite"/>
    </source>
</evidence>
<protein>
    <submittedName>
        <fullName evidence="2">Uncharacterized protein</fullName>
    </submittedName>
</protein>
<evidence type="ECO:0000313" key="2">
    <source>
        <dbReference type="EMBL" id="OHT16228.1"/>
    </source>
</evidence>
<feature type="region of interest" description="Disordered" evidence="1">
    <location>
        <begin position="115"/>
        <end position="141"/>
    </location>
</feature>
<evidence type="ECO:0000313" key="3">
    <source>
        <dbReference type="Proteomes" id="UP000179807"/>
    </source>
</evidence>